<organism evidence="1 2">
    <name type="scientific">Lasiosphaeris hirsuta</name>
    <dbReference type="NCBI Taxonomy" id="260670"/>
    <lineage>
        <taxon>Eukaryota</taxon>
        <taxon>Fungi</taxon>
        <taxon>Dikarya</taxon>
        <taxon>Ascomycota</taxon>
        <taxon>Pezizomycotina</taxon>
        <taxon>Sordariomycetes</taxon>
        <taxon>Sordariomycetidae</taxon>
        <taxon>Sordariales</taxon>
        <taxon>Lasiosphaeriaceae</taxon>
        <taxon>Lasiosphaeris</taxon>
    </lineage>
</organism>
<dbReference type="Proteomes" id="UP001172102">
    <property type="component" value="Unassembled WGS sequence"/>
</dbReference>
<name>A0AA40AFY9_9PEZI</name>
<comment type="caution">
    <text evidence="1">The sequence shown here is derived from an EMBL/GenBank/DDBJ whole genome shotgun (WGS) entry which is preliminary data.</text>
</comment>
<gene>
    <name evidence="1" type="ORF">B0H67DRAFT_490242</name>
</gene>
<keyword evidence="2" id="KW-1185">Reference proteome</keyword>
<evidence type="ECO:0000313" key="2">
    <source>
        <dbReference type="Proteomes" id="UP001172102"/>
    </source>
</evidence>
<evidence type="ECO:0000313" key="1">
    <source>
        <dbReference type="EMBL" id="KAK0715126.1"/>
    </source>
</evidence>
<protein>
    <submittedName>
        <fullName evidence="1">Uncharacterized protein</fullName>
    </submittedName>
</protein>
<dbReference type="AlphaFoldDB" id="A0AA40AFY9"/>
<reference evidence="1" key="1">
    <citation type="submission" date="2023-06" db="EMBL/GenBank/DDBJ databases">
        <title>Genome-scale phylogeny and comparative genomics of the fungal order Sordariales.</title>
        <authorList>
            <consortium name="Lawrence Berkeley National Laboratory"/>
            <person name="Hensen N."/>
            <person name="Bonometti L."/>
            <person name="Westerberg I."/>
            <person name="Brannstrom I.O."/>
            <person name="Guillou S."/>
            <person name="Cros-Aarteil S."/>
            <person name="Calhoun S."/>
            <person name="Haridas S."/>
            <person name="Kuo A."/>
            <person name="Mondo S."/>
            <person name="Pangilinan J."/>
            <person name="Riley R."/>
            <person name="Labutti K."/>
            <person name="Andreopoulos B."/>
            <person name="Lipzen A."/>
            <person name="Chen C."/>
            <person name="Yanf M."/>
            <person name="Daum C."/>
            <person name="Ng V."/>
            <person name="Clum A."/>
            <person name="Steindorff A."/>
            <person name="Ohm R."/>
            <person name="Martin F."/>
            <person name="Silar P."/>
            <person name="Natvig D."/>
            <person name="Lalanne C."/>
            <person name="Gautier V."/>
            <person name="Ament-Velasquez S.L."/>
            <person name="Kruys A."/>
            <person name="Hutchinson M.I."/>
            <person name="Powell A.J."/>
            <person name="Barry K."/>
            <person name="Miller A.N."/>
            <person name="Grigoriev I.V."/>
            <person name="Debuchy R."/>
            <person name="Gladieux P."/>
            <person name="Thoren M.H."/>
            <person name="Johannesson H."/>
        </authorList>
    </citation>
    <scope>NUCLEOTIDE SEQUENCE</scope>
    <source>
        <strain evidence="1">SMH4607-1</strain>
    </source>
</reference>
<proteinExistence type="predicted"/>
<dbReference type="EMBL" id="JAUKUA010000004">
    <property type="protein sequence ID" value="KAK0715126.1"/>
    <property type="molecule type" value="Genomic_DNA"/>
</dbReference>
<accession>A0AA40AFY9</accession>
<sequence>MFKTKALCSFKSIFPPINQPLPLRERDTKRLLNALTSSFRTRLDEEHGFAPVSPVKYLPSTAAPAASTLKDAPSQPTDRHLRAILSNPLFGHNDTPAGAANPQDPIWGGHKEIFSRAAGKGLMDIRRAHGFLLRVTQDIRQLPTISLQKGMQESGAGLLVLRWLRASGQERSLSFIQNGAFTQVLMRFMVAEGLDELAWTWLQQLLPKDGTADASNKASASYLLNTLLVAKSGALELDDAYASILRAESLFKERAAEPLSLLRSWRNLAWESTFDSWRHKVPGVDLFESFVVMPEHIGQPMALEHAHLDLYHPTLPSADQAVSYITNDNEWRTTLPKVISESANPKKALVKYGKKLSSLGIDTVQHLTKAGESRDAQLILELTRRNLAMLGYNFIIGPGQDAIA</sequence>